<feature type="signal peptide" evidence="6">
    <location>
        <begin position="1"/>
        <end position="20"/>
    </location>
</feature>
<name>A0ABR2PBU1_9ROSI</name>
<evidence type="ECO:0000256" key="4">
    <source>
        <dbReference type="ARBA" id="ARBA00022525"/>
    </source>
</evidence>
<keyword evidence="8" id="KW-1185">Reference proteome</keyword>
<protein>
    <recommendedName>
        <fullName evidence="6">S-protein homolog</fullName>
    </recommendedName>
</protein>
<dbReference type="PANTHER" id="PTHR31232:SF149">
    <property type="entry name" value="S-PROTEIN HOMOLOG"/>
    <property type="match status" value="1"/>
</dbReference>
<evidence type="ECO:0000313" key="7">
    <source>
        <dbReference type="EMBL" id="KAK8985873.1"/>
    </source>
</evidence>
<organism evidence="7 8">
    <name type="scientific">Hibiscus sabdariffa</name>
    <name type="common">roselle</name>
    <dbReference type="NCBI Taxonomy" id="183260"/>
    <lineage>
        <taxon>Eukaryota</taxon>
        <taxon>Viridiplantae</taxon>
        <taxon>Streptophyta</taxon>
        <taxon>Embryophyta</taxon>
        <taxon>Tracheophyta</taxon>
        <taxon>Spermatophyta</taxon>
        <taxon>Magnoliopsida</taxon>
        <taxon>eudicotyledons</taxon>
        <taxon>Gunneridae</taxon>
        <taxon>Pentapetalae</taxon>
        <taxon>rosids</taxon>
        <taxon>malvids</taxon>
        <taxon>Malvales</taxon>
        <taxon>Malvaceae</taxon>
        <taxon>Malvoideae</taxon>
        <taxon>Hibiscus</taxon>
    </lineage>
</organism>
<gene>
    <name evidence="7" type="ORF">V6N11_037596</name>
</gene>
<evidence type="ECO:0000256" key="3">
    <source>
        <dbReference type="ARBA" id="ARBA00022471"/>
    </source>
</evidence>
<sequence>MNPCSIILLLSLMSLSAVRGRLIPRKTHVLVYNDLAPGTDLIVHCKSDDDDLGVRHVSYGNDFEFHFRPNIWKNTLFHCTMKFNTEVYWFDIYVQDRDEDICDQCVWKIRPDGPCLIAHREICYSWRPPQA</sequence>
<accession>A0ABR2PBU1</accession>
<evidence type="ECO:0000313" key="8">
    <source>
        <dbReference type="Proteomes" id="UP001396334"/>
    </source>
</evidence>
<proteinExistence type="inferred from homology"/>
<dbReference type="Proteomes" id="UP001396334">
    <property type="component" value="Unassembled WGS sequence"/>
</dbReference>
<evidence type="ECO:0000256" key="5">
    <source>
        <dbReference type="ARBA" id="ARBA00022729"/>
    </source>
</evidence>
<comment type="subcellular location">
    <subcellularLocation>
        <location evidence="1 6">Secreted</location>
    </subcellularLocation>
</comment>
<feature type="chain" id="PRO_5044999127" description="S-protein homolog" evidence="6">
    <location>
        <begin position="21"/>
        <end position="131"/>
    </location>
</feature>
<comment type="caution">
    <text evidence="7">The sequence shown here is derived from an EMBL/GenBank/DDBJ whole genome shotgun (WGS) entry which is preliminary data.</text>
</comment>
<keyword evidence="3 6" id="KW-0713">Self-incompatibility</keyword>
<dbReference type="InterPro" id="IPR010264">
    <property type="entry name" value="Self-incomp_S1"/>
</dbReference>
<dbReference type="EMBL" id="JBBPBN010000066">
    <property type="protein sequence ID" value="KAK8985873.1"/>
    <property type="molecule type" value="Genomic_DNA"/>
</dbReference>
<comment type="similarity">
    <text evidence="2 6">Belongs to the plant self-incompatibility (S1) protein family.</text>
</comment>
<dbReference type="PANTHER" id="PTHR31232">
    <property type="match status" value="1"/>
</dbReference>
<keyword evidence="5 6" id="KW-0732">Signal</keyword>
<evidence type="ECO:0000256" key="1">
    <source>
        <dbReference type="ARBA" id="ARBA00004613"/>
    </source>
</evidence>
<keyword evidence="4 6" id="KW-0964">Secreted</keyword>
<evidence type="ECO:0000256" key="2">
    <source>
        <dbReference type="ARBA" id="ARBA00005581"/>
    </source>
</evidence>
<evidence type="ECO:0000256" key="6">
    <source>
        <dbReference type="RuleBase" id="RU367044"/>
    </source>
</evidence>
<reference evidence="7 8" key="1">
    <citation type="journal article" date="2024" name="G3 (Bethesda)">
        <title>Genome assembly of Hibiscus sabdariffa L. provides insights into metabolisms of medicinal natural products.</title>
        <authorList>
            <person name="Kim T."/>
        </authorList>
    </citation>
    <scope>NUCLEOTIDE SEQUENCE [LARGE SCALE GENOMIC DNA]</scope>
    <source>
        <strain evidence="7">TK-2024</strain>
        <tissue evidence="7">Old leaves</tissue>
    </source>
</reference>
<dbReference type="Pfam" id="PF05938">
    <property type="entry name" value="Self-incomp_S1"/>
    <property type="match status" value="1"/>
</dbReference>